<feature type="region of interest" description="Disordered" evidence="12">
    <location>
        <begin position="710"/>
        <end position="785"/>
    </location>
</feature>
<dbReference type="eggNOG" id="KOG2095">
    <property type="taxonomic scope" value="Eukaryota"/>
</dbReference>
<dbReference type="Gene3D" id="3.30.1490.100">
    <property type="entry name" value="DNA polymerase, Y-family, little finger domain"/>
    <property type="match status" value="1"/>
</dbReference>
<dbReference type="GO" id="GO:0006281">
    <property type="term" value="P:DNA repair"/>
    <property type="evidence" value="ECO:0007669"/>
    <property type="project" value="UniProtKB-KW"/>
</dbReference>
<dbReference type="Gene3D" id="1.10.150.20">
    <property type="entry name" value="5' to 3' exonuclease, C-terminal subdomain"/>
    <property type="match status" value="1"/>
</dbReference>
<dbReference type="GO" id="GO:0070987">
    <property type="term" value="P:error-free translesion synthesis"/>
    <property type="evidence" value="ECO:0007669"/>
    <property type="project" value="UniProtKB-ARBA"/>
</dbReference>
<dbReference type="GO" id="GO:0035861">
    <property type="term" value="C:site of double-strand break"/>
    <property type="evidence" value="ECO:0007669"/>
    <property type="project" value="TreeGrafter"/>
</dbReference>
<gene>
    <name evidence="16" type="primary">20345400</name>
    <name evidence="15" type="ORF">GGTG_04942</name>
</gene>
<evidence type="ECO:0000256" key="10">
    <source>
        <dbReference type="ARBA" id="ARBA00023242"/>
    </source>
</evidence>
<dbReference type="RefSeq" id="XP_009221004.1">
    <property type="nucleotide sequence ID" value="XM_009222740.1"/>
</dbReference>
<evidence type="ECO:0000256" key="5">
    <source>
        <dbReference type="ARBA" id="ARBA00022763"/>
    </source>
</evidence>
<dbReference type="GO" id="GO:0005657">
    <property type="term" value="C:replication fork"/>
    <property type="evidence" value="ECO:0007669"/>
    <property type="project" value="TreeGrafter"/>
</dbReference>
<protein>
    <recommendedName>
        <fullName evidence="11">DNA polymerase eta</fullName>
    </recommendedName>
</protein>
<feature type="domain" description="UBZ3-type" evidence="14">
    <location>
        <begin position="673"/>
        <end position="712"/>
    </location>
</feature>
<evidence type="ECO:0000256" key="9">
    <source>
        <dbReference type="ARBA" id="ARBA00023204"/>
    </source>
</evidence>
<dbReference type="InterPro" id="IPR017961">
    <property type="entry name" value="DNA_pol_Y-fam_little_finger"/>
</dbReference>
<dbReference type="InterPro" id="IPR001126">
    <property type="entry name" value="UmuC"/>
</dbReference>
<dbReference type="SUPFAM" id="SSF56672">
    <property type="entry name" value="DNA/RNA polymerases"/>
    <property type="match status" value="1"/>
</dbReference>
<reference evidence="17" key="1">
    <citation type="submission" date="2010-07" db="EMBL/GenBank/DDBJ databases">
        <title>The genome sequence of Gaeumannomyces graminis var. tritici strain R3-111a-1.</title>
        <authorList>
            <consortium name="The Broad Institute Genome Sequencing Platform"/>
            <person name="Ma L.-J."/>
            <person name="Dead R."/>
            <person name="Young S."/>
            <person name="Zeng Q."/>
            <person name="Koehrsen M."/>
            <person name="Alvarado L."/>
            <person name="Berlin A."/>
            <person name="Chapman S.B."/>
            <person name="Chen Z."/>
            <person name="Freedman E."/>
            <person name="Gellesch M."/>
            <person name="Goldberg J."/>
            <person name="Griggs A."/>
            <person name="Gujja S."/>
            <person name="Heilman E.R."/>
            <person name="Heiman D."/>
            <person name="Hepburn T."/>
            <person name="Howarth C."/>
            <person name="Jen D."/>
            <person name="Larson L."/>
            <person name="Mehta T."/>
            <person name="Neiman D."/>
            <person name="Pearson M."/>
            <person name="Roberts A."/>
            <person name="Saif S."/>
            <person name="Shea T."/>
            <person name="Shenoy N."/>
            <person name="Sisk P."/>
            <person name="Stolte C."/>
            <person name="Sykes S."/>
            <person name="Walk T."/>
            <person name="White J."/>
            <person name="Yandava C."/>
            <person name="Haas B."/>
            <person name="Nusbaum C."/>
            <person name="Birren B."/>
        </authorList>
    </citation>
    <scope>NUCLEOTIDE SEQUENCE [LARGE SCALE GENOMIC DNA]</scope>
    <source>
        <strain evidence="17">R3-111a-1</strain>
    </source>
</reference>
<keyword evidence="5" id="KW-0227">DNA damage</keyword>
<feature type="compositionally biased region" description="Basic and acidic residues" evidence="12">
    <location>
        <begin position="601"/>
        <end position="612"/>
    </location>
</feature>
<dbReference type="AlphaFoldDB" id="J3NUI6"/>
<feature type="region of interest" description="Disordered" evidence="12">
    <location>
        <begin position="1"/>
        <end position="24"/>
    </location>
</feature>
<reference evidence="16" key="5">
    <citation type="submission" date="2018-04" db="UniProtKB">
        <authorList>
            <consortium name="EnsemblFungi"/>
        </authorList>
    </citation>
    <scope>IDENTIFICATION</scope>
    <source>
        <strain evidence="16">R3-111a-1</strain>
    </source>
</reference>
<evidence type="ECO:0000313" key="16">
    <source>
        <dbReference type="EnsemblFungi" id="EJT79859"/>
    </source>
</evidence>
<dbReference type="FunFam" id="3.30.1490.100:FF:000009">
    <property type="entry name" value="DNA polymerase eta subunit"/>
    <property type="match status" value="1"/>
</dbReference>
<dbReference type="PANTHER" id="PTHR45873:SF1">
    <property type="entry name" value="DNA POLYMERASE ETA"/>
    <property type="match status" value="1"/>
</dbReference>
<dbReference type="FunFam" id="1.10.150.20:FF:000014">
    <property type="entry name" value="Polymerase (DNA directed), eta"/>
    <property type="match status" value="1"/>
</dbReference>
<proteinExistence type="predicted"/>
<keyword evidence="17" id="KW-1185">Reference proteome</keyword>
<dbReference type="Pfam" id="PF00817">
    <property type="entry name" value="IMS"/>
    <property type="match status" value="1"/>
</dbReference>
<dbReference type="FunFam" id="3.40.1170.60:FF:000008">
    <property type="entry name" value="DNA polymerase eta subunit"/>
    <property type="match status" value="1"/>
</dbReference>
<evidence type="ECO:0000313" key="17">
    <source>
        <dbReference type="Proteomes" id="UP000006039"/>
    </source>
</evidence>
<sequence length="785" mass="85468">MRSPKRFFASPSPEPQSETGDHARLGLPKSRFTFRHLSQLAASSVTCPLRVIAHIDLDAFYAQCETVRLGIPEDKPLAVQQWQGLIAVNYPARKFGINRHCPIDEARKLCPELICQHVATWREGDDKWAYRDDAAANIGTDKVSLDPYRLQSRRILALIKECLPPTQCKVEKASVDEVFIDLSANVHTVLLERFPELAATAPRQDPFENLPPPSSTVLDWQSDNLVDLDEVEAETDDPDWDDVVLLLASEIVRNIRLAVRERLGYTCSAGVASNKLLSKLGSAHRKPNQQTVIRNRSVHHFLSDLKFTKIRNLGGKLGEQVVEAFGSDSVSELLAAPLELLKAKLGAESGTWVYHIIRGDDAGEPVNSRTQIKSMLSAKSFRPSINRPEQAASWLRIFAADIFARLIEEGVLENKRRPRTMNLHHRNVGQTRSRSCQIPQGKALDEQVLYELAQTLLRQIVAEAGSERAWSCDNLSLQVAGFEDGITGNMGIGGFLVKGEEAQALRSTAREGNAIASAPARARADAAAGQALPGAKRRRVNDGGIQRFFAKGSAPNTGANLRNDEGGSAQTACSQHRQPSSLSSGTAADRDSAVGAEPIEEVGRNQRVHGEDAPDTYPTVPQEAGRQTCPPEGAACRISSNRKSPDQVVTAIREDARQWPHDNDLRIPAMNDADGDQSNCPRCGLSFDDGRTGGLLLQDHLDHHLAEDLQEEEEQRGVSVFARRQQAVVPRTPGSSGRGAGRAGASRGGSRGRRGGHASASSGSSSSRRPKAAALDPGQSRLNFG</sequence>
<dbReference type="GO" id="GO:0005739">
    <property type="term" value="C:mitochondrion"/>
    <property type="evidence" value="ECO:0007669"/>
    <property type="project" value="UniProtKB-SubCell"/>
</dbReference>
<keyword evidence="4" id="KW-0479">Metal-binding</keyword>
<dbReference type="Gene3D" id="3.30.70.270">
    <property type="match status" value="1"/>
</dbReference>
<dbReference type="PROSITE" id="PS51907">
    <property type="entry name" value="ZF_UBZ3"/>
    <property type="match status" value="1"/>
</dbReference>
<dbReference type="InterPro" id="IPR041298">
    <property type="entry name" value="UBZ3"/>
</dbReference>
<reference evidence="16" key="4">
    <citation type="journal article" date="2015" name="G3 (Bethesda)">
        <title>Genome sequences of three phytopathogenic species of the Magnaporthaceae family of fungi.</title>
        <authorList>
            <person name="Okagaki L.H."/>
            <person name="Nunes C.C."/>
            <person name="Sailsbery J."/>
            <person name="Clay B."/>
            <person name="Brown D."/>
            <person name="John T."/>
            <person name="Oh Y."/>
            <person name="Young N."/>
            <person name="Fitzgerald M."/>
            <person name="Haas B.J."/>
            <person name="Zeng Q."/>
            <person name="Young S."/>
            <person name="Adiconis X."/>
            <person name="Fan L."/>
            <person name="Levin J.Z."/>
            <person name="Mitchell T.K."/>
            <person name="Okubara P.A."/>
            <person name="Farman M.L."/>
            <person name="Kohn L.M."/>
            <person name="Birren B."/>
            <person name="Ma L.-J."/>
            <person name="Dean R.A."/>
        </authorList>
    </citation>
    <scope>NUCLEOTIDE SEQUENCE</scope>
    <source>
        <strain evidence="16">R3-111a-1</strain>
    </source>
</reference>
<dbReference type="HOGENOM" id="CLU_012348_7_2_1"/>
<organism evidence="15">
    <name type="scientific">Gaeumannomyces tritici (strain R3-111a-1)</name>
    <name type="common">Wheat and barley take-all root rot fungus</name>
    <name type="synonym">Gaeumannomyces graminis var. tritici</name>
    <dbReference type="NCBI Taxonomy" id="644352"/>
    <lineage>
        <taxon>Eukaryota</taxon>
        <taxon>Fungi</taxon>
        <taxon>Dikarya</taxon>
        <taxon>Ascomycota</taxon>
        <taxon>Pezizomycotina</taxon>
        <taxon>Sordariomycetes</taxon>
        <taxon>Sordariomycetidae</taxon>
        <taxon>Magnaporthales</taxon>
        <taxon>Magnaporthaceae</taxon>
        <taxon>Gaeumannomyces</taxon>
    </lineage>
</organism>
<evidence type="ECO:0000259" key="14">
    <source>
        <dbReference type="PROSITE" id="PS51907"/>
    </source>
</evidence>
<dbReference type="FunCoup" id="J3NUI6">
    <property type="interactions" value="592"/>
</dbReference>
<evidence type="ECO:0000256" key="2">
    <source>
        <dbReference type="ARBA" id="ARBA00004173"/>
    </source>
</evidence>
<name>J3NUI6_GAET3</name>
<dbReference type="PANTHER" id="PTHR45873">
    <property type="entry name" value="DNA POLYMERASE ETA"/>
    <property type="match status" value="1"/>
</dbReference>
<keyword evidence="9" id="KW-0234">DNA repair</keyword>
<dbReference type="GO" id="GO:0003684">
    <property type="term" value="F:damaged DNA binding"/>
    <property type="evidence" value="ECO:0007669"/>
    <property type="project" value="InterPro"/>
</dbReference>
<dbReference type="OrthoDB" id="5723at2759"/>
<keyword evidence="10" id="KW-0539">Nucleus</keyword>
<dbReference type="GO" id="GO:0009314">
    <property type="term" value="P:response to radiation"/>
    <property type="evidence" value="ECO:0007669"/>
    <property type="project" value="TreeGrafter"/>
</dbReference>
<reference evidence="15" key="3">
    <citation type="submission" date="2010-09" db="EMBL/GenBank/DDBJ databases">
        <title>Annotation of Gaeumannomyces graminis var. tritici R3-111a-1.</title>
        <authorList>
            <consortium name="The Broad Institute Genome Sequencing Platform"/>
            <person name="Ma L.-J."/>
            <person name="Dead R."/>
            <person name="Young S.K."/>
            <person name="Zeng Q."/>
            <person name="Gargeya S."/>
            <person name="Fitzgerald M."/>
            <person name="Haas B."/>
            <person name="Abouelleil A."/>
            <person name="Alvarado L."/>
            <person name="Arachchi H.M."/>
            <person name="Berlin A."/>
            <person name="Brown A."/>
            <person name="Chapman S.B."/>
            <person name="Chen Z."/>
            <person name="Dunbar C."/>
            <person name="Freedman E."/>
            <person name="Gearin G."/>
            <person name="Gellesch M."/>
            <person name="Goldberg J."/>
            <person name="Griggs A."/>
            <person name="Gujja S."/>
            <person name="Heiman D."/>
            <person name="Howarth C."/>
            <person name="Larson L."/>
            <person name="Lui A."/>
            <person name="MacDonald P.J.P."/>
            <person name="Mehta T."/>
            <person name="Montmayeur A."/>
            <person name="Murphy C."/>
            <person name="Neiman D."/>
            <person name="Pearson M."/>
            <person name="Priest M."/>
            <person name="Roberts A."/>
            <person name="Saif S."/>
            <person name="Shea T."/>
            <person name="Shenoy N."/>
            <person name="Sisk P."/>
            <person name="Stolte C."/>
            <person name="Sykes S."/>
            <person name="Yandava C."/>
            <person name="Wortman J."/>
            <person name="Nusbaum C."/>
            <person name="Birren B."/>
        </authorList>
    </citation>
    <scope>NUCLEOTIDE SEQUENCE</scope>
    <source>
        <strain evidence="15">R3-111a-1</strain>
    </source>
</reference>
<evidence type="ECO:0000259" key="13">
    <source>
        <dbReference type="PROSITE" id="PS50173"/>
    </source>
</evidence>
<dbReference type="GO" id="GO:0007064">
    <property type="term" value="P:mitotic sister chromatid cohesion"/>
    <property type="evidence" value="ECO:0007669"/>
    <property type="project" value="UniProtKB-ARBA"/>
</dbReference>
<evidence type="ECO:0000256" key="1">
    <source>
        <dbReference type="ARBA" id="ARBA00004123"/>
    </source>
</evidence>
<dbReference type="InterPro" id="IPR043502">
    <property type="entry name" value="DNA/RNA_pol_sf"/>
</dbReference>
<dbReference type="SUPFAM" id="SSF100879">
    <property type="entry name" value="Lesion bypass DNA polymerase (Y-family), little finger domain"/>
    <property type="match status" value="1"/>
</dbReference>
<comment type="subcellular location">
    <subcellularLocation>
        <location evidence="2">Mitochondrion</location>
    </subcellularLocation>
    <subcellularLocation>
        <location evidence="1">Nucleus</location>
    </subcellularLocation>
</comment>
<accession>J3NUI6</accession>
<dbReference type="STRING" id="644352.J3NUI6"/>
<dbReference type="VEuPathDB" id="FungiDB:GGTG_04942"/>
<dbReference type="InterPro" id="IPR052230">
    <property type="entry name" value="DNA_polymerase_eta"/>
</dbReference>
<dbReference type="GO" id="GO:0008270">
    <property type="term" value="F:zinc ion binding"/>
    <property type="evidence" value="ECO:0007669"/>
    <property type="project" value="UniProtKB-KW"/>
</dbReference>
<evidence type="ECO:0000256" key="6">
    <source>
        <dbReference type="ARBA" id="ARBA00022771"/>
    </source>
</evidence>
<dbReference type="InterPro" id="IPR043128">
    <property type="entry name" value="Rev_trsase/Diguanyl_cyclase"/>
</dbReference>
<dbReference type="Pfam" id="PF11799">
    <property type="entry name" value="IMS_C"/>
    <property type="match status" value="1"/>
</dbReference>
<dbReference type="GeneID" id="20345400"/>
<evidence type="ECO:0000256" key="8">
    <source>
        <dbReference type="ARBA" id="ARBA00023128"/>
    </source>
</evidence>
<dbReference type="InterPro" id="IPR036775">
    <property type="entry name" value="DNA_pol_Y-fam_lit_finger_sf"/>
</dbReference>
<dbReference type="Proteomes" id="UP000006039">
    <property type="component" value="Unassembled WGS sequence"/>
</dbReference>
<dbReference type="GO" id="GO:0005634">
    <property type="term" value="C:nucleus"/>
    <property type="evidence" value="ECO:0007669"/>
    <property type="project" value="UniProtKB-SubCell"/>
</dbReference>
<keyword evidence="6" id="KW-0863">Zinc-finger</keyword>
<evidence type="ECO:0000256" key="7">
    <source>
        <dbReference type="ARBA" id="ARBA00022833"/>
    </source>
</evidence>
<feature type="domain" description="UmuC" evidence="13">
    <location>
        <begin position="52"/>
        <end position="314"/>
    </location>
</feature>
<feature type="compositionally biased region" description="Polar residues" evidence="12">
    <location>
        <begin position="568"/>
        <end position="586"/>
    </location>
</feature>
<dbReference type="GO" id="GO:0003887">
    <property type="term" value="F:DNA-directed DNA polymerase activity"/>
    <property type="evidence" value="ECO:0007669"/>
    <property type="project" value="TreeGrafter"/>
</dbReference>
<dbReference type="PROSITE" id="PS50173">
    <property type="entry name" value="UMUC"/>
    <property type="match status" value="1"/>
</dbReference>
<dbReference type="EMBL" id="GL385396">
    <property type="protein sequence ID" value="EJT79859.1"/>
    <property type="molecule type" value="Genomic_DNA"/>
</dbReference>
<keyword evidence="8" id="KW-0496">Mitochondrion</keyword>
<reference evidence="15" key="2">
    <citation type="submission" date="2010-07" db="EMBL/GenBank/DDBJ databases">
        <authorList>
            <consortium name="The Broad Institute Genome Sequencing Platform"/>
            <consortium name="Broad Institute Genome Sequencing Center for Infectious Disease"/>
            <person name="Ma L.-J."/>
            <person name="Dead R."/>
            <person name="Young S."/>
            <person name="Zeng Q."/>
            <person name="Koehrsen M."/>
            <person name="Alvarado L."/>
            <person name="Berlin A."/>
            <person name="Chapman S.B."/>
            <person name="Chen Z."/>
            <person name="Freedman E."/>
            <person name="Gellesch M."/>
            <person name="Goldberg J."/>
            <person name="Griggs A."/>
            <person name="Gujja S."/>
            <person name="Heilman E.R."/>
            <person name="Heiman D."/>
            <person name="Hepburn T."/>
            <person name="Howarth C."/>
            <person name="Jen D."/>
            <person name="Larson L."/>
            <person name="Mehta T."/>
            <person name="Neiman D."/>
            <person name="Pearson M."/>
            <person name="Roberts A."/>
            <person name="Saif S."/>
            <person name="Shea T."/>
            <person name="Shenoy N."/>
            <person name="Sisk P."/>
            <person name="Stolte C."/>
            <person name="Sykes S."/>
            <person name="Walk T."/>
            <person name="White J."/>
            <person name="Yandava C."/>
            <person name="Haas B."/>
            <person name="Nusbaum C."/>
            <person name="Birren B."/>
        </authorList>
    </citation>
    <scope>NUCLEOTIDE SEQUENCE</scope>
    <source>
        <strain evidence="15">R3-111a-1</strain>
    </source>
</reference>
<feature type="compositionally biased region" description="Gly residues" evidence="12">
    <location>
        <begin position="736"/>
        <end position="749"/>
    </location>
</feature>
<keyword evidence="7" id="KW-0862">Zinc</keyword>
<evidence type="ECO:0000256" key="4">
    <source>
        <dbReference type="ARBA" id="ARBA00022723"/>
    </source>
</evidence>
<evidence type="ECO:0000256" key="11">
    <source>
        <dbReference type="ARBA" id="ARBA00044975"/>
    </source>
</evidence>
<keyword evidence="3" id="KW-0808">Transferase</keyword>
<evidence type="ECO:0000256" key="3">
    <source>
        <dbReference type="ARBA" id="ARBA00022679"/>
    </source>
</evidence>
<feature type="region of interest" description="Disordered" evidence="12">
    <location>
        <begin position="548"/>
        <end position="645"/>
    </location>
</feature>
<dbReference type="Pfam" id="PF21704">
    <property type="entry name" value="POLH-Rev1_HhH"/>
    <property type="match status" value="1"/>
</dbReference>
<dbReference type="GO" id="GO:0042276">
    <property type="term" value="P:error-prone translesion synthesis"/>
    <property type="evidence" value="ECO:0007669"/>
    <property type="project" value="TreeGrafter"/>
</dbReference>
<evidence type="ECO:0000313" key="15">
    <source>
        <dbReference type="EMBL" id="EJT79859.1"/>
    </source>
</evidence>
<dbReference type="EnsemblFungi" id="EJT79859">
    <property type="protein sequence ID" value="EJT79859"/>
    <property type="gene ID" value="GGTG_04942"/>
</dbReference>
<feature type="compositionally biased region" description="Low complexity" evidence="12">
    <location>
        <begin position="757"/>
        <end position="767"/>
    </location>
</feature>
<evidence type="ECO:0000256" key="12">
    <source>
        <dbReference type="SAM" id="MobiDB-lite"/>
    </source>
</evidence>
<dbReference type="Gene3D" id="3.40.1170.60">
    <property type="match status" value="1"/>
</dbReference>
<dbReference type="PIRSF" id="PIRSF036603">
    <property type="entry name" value="DPol_eta"/>
    <property type="match status" value="1"/>
</dbReference>